<reference evidence="2 3" key="1">
    <citation type="submission" date="2023-10" db="EMBL/GenBank/DDBJ databases">
        <title>Bacteria for the degradation of biodegradable plastic PBAT(Polybutylene adipate terephthalate).</title>
        <authorList>
            <person name="Weon H.-Y."/>
            <person name="Yeon J."/>
        </authorList>
    </citation>
    <scope>NUCLEOTIDE SEQUENCE [LARGE SCALE GENOMIC DNA]</scope>
    <source>
        <strain evidence="2 3">SBD 7-3</strain>
    </source>
</reference>
<sequence>MMKPSMNDASRSPLRARLMARVAASHATEAGMVTTRRRNAPRESLAAGVTAQTLYRGTGQRPGEPLRVRLIELAAGTWLDAAMLGGDATLSARHREWLVLAGRVNSAHGDFGALDYHATPAGLATPRWQAPEAAWLFLRESAALATPGSAPLSVRDAEAGWPHFAPGIRRRVLWQDDGQAALLYAADPGAAVPRHTHGHDEECLMVQGELFLDDVLLQSGDYQLAPSGTGHRLTQTDTGVVIYAHGDLDLHFF</sequence>
<proteinExistence type="predicted"/>
<dbReference type="RefSeq" id="WP_316701212.1">
    <property type="nucleotide sequence ID" value="NZ_CP136336.1"/>
</dbReference>
<gene>
    <name evidence="2" type="ORF">RXV79_00010</name>
</gene>
<evidence type="ECO:0000313" key="2">
    <source>
        <dbReference type="EMBL" id="WOB08451.1"/>
    </source>
</evidence>
<feature type="domain" description="ChrR-like cupin" evidence="1">
    <location>
        <begin position="153"/>
        <end position="243"/>
    </location>
</feature>
<dbReference type="Proteomes" id="UP001303946">
    <property type="component" value="Chromosome"/>
</dbReference>
<dbReference type="SUPFAM" id="SSF51182">
    <property type="entry name" value="RmlC-like cupins"/>
    <property type="match status" value="1"/>
</dbReference>
<organism evidence="2 3">
    <name type="scientific">Piscinibacter gummiphilus</name>
    <dbReference type="NCBI Taxonomy" id="946333"/>
    <lineage>
        <taxon>Bacteria</taxon>
        <taxon>Pseudomonadati</taxon>
        <taxon>Pseudomonadota</taxon>
        <taxon>Betaproteobacteria</taxon>
        <taxon>Burkholderiales</taxon>
        <taxon>Sphaerotilaceae</taxon>
        <taxon>Piscinibacter</taxon>
    </lineage>
</organism>
<keyword evidence="3" id="KW-1185">Reference proteome</keyword>
<dbReference type="InterPro" id="IPR014710">
    <property type="entry name" value="RmlC-like_jellyroll"/>
</dbReference>
<evidence type="ECO:0000259" key="1">
    <source>
        <dbReference type="Pfam" id="PF12973"/>
    </source>
</evidence>
<dbReference type="Gene3D" id="2.60.120.10">
    <property type="entry name" value="Jelly Rolls"/>
    <property type="match status" value="2"/>
</dbReference>
<evidence type="ECO:0000313" key="3">
    <source>
        <dbReference type="Proteomes" id="UP001303946"/>
    </source>
</evidence>
<dbReference type="InterPro" id="IPR025979">
    <property type="entry name" value="ChrR-like_cupin_dom"/>
</dbReference>
<protein>
    <submittedName>
        <fullName evidence="2">Cupin domain-containing protein</fullName>
    </submittedName>
</protein>
<accession>A0ABZ0CVB4</accession>
<dbReference type="EMBL" id="CP136336">
    <property type="protein sequence ID" value="WOB08451.1"/>
    <property type="molecule type" value="Genomic_DNA"/>
</dbReference>
<name>A0ABZ0CVB4_9BURK</name>
<dbReference type="InterPro" id="IPR011051">
    <property type="entry name" value="RmlC_Cupin_sf"/>
</dbReference>
<dbReference type="Pfam" id="PF12973">
    <property type="entry name" value="Cupin_7"/>
    <property type="match status" value="1"/>
</dbReference>